<dbReference type="Gene3D" id="3.80.10.10">
    <property type="entry name" value="Ribonuclease Inhibitor"/>
    <property type="match status" value="1"/>
</dbReference>
<proteinExistence type="predicted"/>
<dbReference type="SMART" id="SM00365">
    <property type="entry name" value="LRR_SD22"/>
    <property type="match status" value="3"/>
</dbReference>
<dbReference type="InterPro" id="IPR050647">
    <property type="entry name" value="Plant_LRR-RLKs"/>
</dbReference>
<name>A0A381WFR0_9ZZZZ</name>
<dbReference type="PANTHER" id="PTHR48056:SF81">
    <property type="entry name" value="RECEPTOR PROTEIN-TYROSINE KINASE CEPR1"/>
    <property type="match status" value="1"/>
</dbReference>
<dbReference type="InterPro" id="IPR013783">
    <property type="entry name" value="Ig-like_fold"/>
</dbReference>
<dbReference type="InterPro" id="IPR032675">
    <property type="entry name" value="LRR_dom_sf"/>
</dbReference>
<evidence type="ECO:0008006" key="6">
    <source>
        <dbReference type="Google" id="ProtNLM"/>
    </source>
</evidence>
<dbReference type="EMBL" id="UINC01011617">
    <property type="protein sequence ID" value="SVA51161.1"/>
    <property type="molecule type" value="Genomic_DNA"/>
</dbReference>
<dbReference type="PANTHER" id="PTHR48056">
    <property type="entry name" value="LRR RECEPTOR-LIKE SERINE/THREONINE-PROTEIN KINASE-RELATED"/>
    <property type="match status" value="1"/>
</dbReference>
<keyword evidence="4" id="KW-0067">ATP-binding</keyword>
<protein>
    <recommendedName>
        <fullName evidence="6">Fibronectin type-III domain-containing protein</fullName>
    </recommendedName>
</protein>
<dbReference type="AlphaFoldDB" id="A0A381WFR0"/>
<dbReference type="InterPro" id="IPR001611">
    <property type="entry name" value="Leu-rich_rpt"/>
</dbReference>
<evidence type="ECO:0000256" key="1">
    <source>
        <dbReference type="ARBA" id="ARBA00022614"/>
    </source>
</evidence>
<evidence type="ECO:0000256" key="4">
    <source>
        <dbReference type="ARBA" id="ARBA00022840"/>
    </source>
</evidence>
<evidence type="ECO:0000256" key="2">
    <source>
        <dbReference type="ARBA" id="ARBA00022737"/>
    </source>
</evidence>
<organism evidence="5">
    <name type="scientific">marine metagenome</name>
    <dbReference type="NCBI Taxonomy" id="408172"/>
    <lineage>
        <taxon>unclassified sequences</taxon>
        <taxon>metagenomes</taxon>
        <taxon>ecological metagenomes</taxon>
    </lineage>
</organism>
<dbReference type="FunFam" id="3.80.10.10:FF:000383">
    <property type="entry name" value="Leucine-rich repeat receptor protein kinase EMS1"/>
    <property type="match status" value="1"/>
</dbReference>
<dbReference type="SUPFAM" id="SSF52058">
    <property type="entry name" value="L domain-like"/>
    <property type="match status" value="1"/>
</dbReference>
<keyword evidence="3" id="KW-0547">Nucleotide-binding</keyword>
<dbReference type="InterPro" id="IPR003591">
    <property type="entry name" value="Leu-rich_rpt_typical-subtyp"/>
</dbReference>
<evidence type="ECO:0000313" key="5">
    <source>
        <dbReference type="EMBL" id="SVA51161.1"/>
    </source>
</evidence>
<dbReference type="Pfam" id="PF00560">
    <property type="entry name" value="LRR_1"/>
    <property type="match status" value="3"/>
</dbReference>
<keyword evidence="1" id="KW-0433">Leucine-rich repeat</keyword>
<dbReference type="Pfam" id="PF17957">
    <property type="entry name" value="Big_7"/>
    <property type="match status" value="1"/>
</dbReference>
<gene>
    <name evidence="5" type="ORF">METZ01_LOCUS104015</name>
</gene>
<dbReference type="Gene3D" id="2.60.40.10">
    <property type="entry name" value="Immunoglobulins"/>
    <property type="match status" value="1"/>
</dbReference>
<keyword evidence="2" id="KW-0677">Repeat</keyword>
<accession>A0A381WFR0</accession>
<sequence>MKSLCPLLFVFFLIYWSCSDTIPPTVSITSHTSGQTVNKIVPIKVTTQDNEEISRVEFFIDDSLVLSDTEIPYEGYWNTSQYEEGTKHIAKVISYDISDNSTESQPLLLIIDNSEFYLTPSVLYPITYKDGYQISWSQNNDDNFRSYKLYESKYEDMRNWTLLYETNNRKNTTFILTLEVLKYYQIVVEDIGDLPSTSNIVVGDYYLELWGNHYSILNTDSLDLPYNGLTGSIPPEIGNLTNLISINLYNNYLTGSIPPEIGNLTNLYSLYLNNNQLTGGIPSEIGNLTNLTKVILGGNQLTGSIPSEIGNLTNLTHLSLEYNQLTGSIPSEIGNLTNLNYLYLSNNQLTGAIPEKICDLNIDWSSMIDFNIYNNLLCPTYPPCIAGYVGQQVMTNCD</sequence>
<dbReference type="GO" id="GO:0005524">
    <property type="term" value="F:ATP binding"/>
    <property type="evidence" value="ECO:0007669"/>
    <property type="project" value="UniProtKB-KW"/>
</dbReference>
<dbReference type="Pfam" id="PF13855">
    <property type="entry name" value="LRR_8"/>
    <property type="match status" value="1"/>
</dbReference>
<evidence type="ECO:0000256" key="3">
    <source>
        <dbReference type="ARBA" id="ARBA00022741"/>
    </source>
</evidence>
<dbReference type="SMART" id="SM00369">
    <property type="entry name" value="LRR_TYP"/>
    <property type="match status" value="4"/>
</dbReference>
<reference evidence="5" key="1">
    <citation type="submission" date="2018-05" db="EMBL/GenBank/DDBJ databases">
        <authorList>
            <person name="Lanie J.A."/>
            <person name="Ng W.-L."/>
            <person name="Kazmierczak K.M."/>
            <person name="Andrzejewski T.M."/>
            <person name="Davidsen T.M."/>
            <person name="Wayne K.J."/>
            <person name="Tettelin H."/>
            <person name="Glass J.I."/>
            <person name="Rusch D."/>
            <person name="Podicherti R."/>
            <person name="Tsui H.-C.T."/>
            <person name="Winkler M.E."/>
        </authorList>
    </citation>
    <scope>NUCLEOTIDE SEQUENCE</scope>
</reference>